<dbReference type="InterPro" id="IPR011010">
    <property type="entry name" value="DNA_brk_join_enz"/>
</dbReference>
<dbReference type="PANTHER" id="PTHR30349">
    <property type="entry name" value="PHAGE INTEGRASE-RELATED"/>
    <property type="match status" value="1"/>
</dbReference>
<organism evidence="8 9">
    <name type="scientific">Saccharothrix saharensis</name>
    <dbReference type="NCBI Taxonomy" id="571190"/>
    <lineage>
        <taxon>Bacteria</taxon>
        <taxon>Bacillati</taxon>
        <taxon>Actinomycetota</taxon>
        <taxon>Actinomycetes</taxon>
        <taxon>Pseudonocardiales</taxon>
        <taxon>Pseudonocardiaceae</taxon>
        <taxon>Saccharothrix</taxon>
    </lineage>
</organism>
<proteinExistence type="inferred from homology"/>
<evidence type="ECO:0000256" key="4">
    <source>
        <dbReference type="PROSITE-ProRule" id="PRU01248"/>
    </source>
</evidence>
<dbReference type="EMBL" id="VFPP01000001">
    <property type="protein sequence ID" value="TQM83201.1"/>
    <property type="molecule type" value="Genomic_DNA"/>
</dbReference>
<dbReference type="OrthoDB" id="1822491at2"/>
<dbReference type="Proteomes" id="UP000316628">
    <property type="component" value="Unassembled WGS sequence"/>
</dbReference>
<name>A0A543JKA6_9PSEU</name>
<evidence type="ECO:0000313" key="9">
    <source>
        <dbReference type="Proteomes" id="UP000316628"/>
    </source>
</evidence>
<feature type="domain" description="Tyr recombinase" evidence="6">
    <location>
        <begin position="187"/>
        <end position="402"/>
    </location>
</feature>
<evidence type="ECO:0000259" key="6">
    <source>
        <dbReference type="PROSITE" id="PS51898"/>
    </source>
</evidence>
<protein>
    <submittedName>
        <fullName evidence="8">Site-specific recombinase XerD</fullName>
    </submittedName>
</protein>
<evidence type="ECO:0000259" key="7">
    <source>
        <dbReference type="PROSITE" id="PS51900"/>
    </source>
</evidence>
<dbReference type="Gene3D" id="1.10.443.10">
    <property type="entry name" value="Intergrase catalytic core"/>
    <property type="match status" value="1"/>
</dbReference>
<dbReference type="CDD" id="cd01189">
    <property type="entry name" value="INT_ICEBs1_C_like"/>
    <property type="match status" value="1"/>
</dbReference>
<evidence type="ECO:0000256" key="3">
    <source>
        <dbReference type="ARBA" id="ARBA00023172"/>
    </source>
</evidence>
<dbReference type="SUPFAM" id="SSF56349">
    <property type="entry name" value="DNA breaking-rejoining enzymes"/>
    <property type="match status" value="1"/>
</dbReference>
<evidence type="ECO:0000256" key="2">
    <source>
        <dbReference type="ARBA" id="ARBA00023125"/>
    </source>
</evidence>
<dbReference type="PROSITE" id="PS51900">
    <property type="entry name" value="CB"/>
    <property type="match status" value="1"/>
</dbReference>
<dbReference type="InterPro" id="IPR013762">
    <property type="entry name" value="Integrase-like_cat_sf"/>
</dbReference>
<dbReference type="PROSITE" id="PS51898">
    <property type="entry name" value="TYR_RECOMBINASE"/>
    <property type="match status" value="1"/>
</dbReference>
<dbReference type="AlphaFoldDB" id="A0A543JKA6"/>
<dbReference type="GO" id="GO:0006310">
    <property type="term" value="P:DNA recombination"/>
    <property type="evidence" value="ECO:0007669"/>
    <property type="project" value="UniProtKB-KW"/>
</dbReference>
<gene>
    <name evidence="8" type="ORF">FHX81_5619</name>
</gene>
<feature type="domain" description="Core-binding (CB)" evidence="7">
    <location>
        <begin position="91"/>
        <end position="171"/>
    </location>
</feature>
<dbReference type="InterPro" id="IPR044068">
    <property type="entry name" value="CB"/>
</dbReference>
<dbReference type="Gene3D" id="1.10.150.130">
    <property type="match status" value="1"/>
</dbReference>
<sequence length="416" mass="46842">MAGHIQDRWMRVKRDENGAPVLDAKGSRTKERDPERWGKGDRYKVRYYDPDGNEKSESFPDKQLRKAQAFLTKMQHDVLSGTYIDQDAGKVNFKTYAENWLKGQSQDAATQQTLRSRLKSQLYPFFETRNVGSVNSEVVRNWLAWLRERNLEVSTQAVYFDILSSILNAAVEDRKIRVNPCKAQSVKKPKPSTRKIVPWPEARLRAVQLALPARFKPTAQLGAGCGMRQGEILGFSMDDVNRDDMLINVTRQIRVIDKQLVFAPPKGDKTRVVPLSSGVLEGLDSYAQNFEPVAVTLPWLQPSGRPVTVRLLMVGNQGVPYSGSAFNEVVWKPAFKWAGLTYTTKGDGMHALRHFYASTLLGQGVSIKELAEFLGHADPGFTLRTYTHLLPSSYGRARSAVDRVFRPQRVGTSQIA</sequence>
<evidence type="ECO:0000313" key="8">
    <source>
        <dbReference type="EMBL" id="TQM83201.1"/>
    </source>
</evidence>
<dbReference type="InterPro" id="IPR002104">
    <property type="entry name" value="Integrase_catalytic"/>
</dbReference>
<dbReference type="Pfam" id="PF00589">
    <property type="entry name" value="Phage_integrase"/>
    <property type="match status" value="1"/>
</dbReference>
<comment type="caution">
    <text evidence="8">The sequence shown here is derived from an EMBL/GenBank/DDBJ whole genome shotgun (WGS) entry which is preliminary data.</text>
</comment>
<reference evidence="8 9" key="1">
    <citation type="submission" date="2019-06" db="EMBL/GenBank/DDBJ databases">
        <title>Sequencing the genomes of 1000 actinobacteria strains.</title>
        <authorList>
            <person name="Klenk H.-P."/>
        </authorList>
    </citation>
    <scope>NUCLEOTIDE SEQUENCE [LARGE SCALE GENOMIC DNA]</scope>
    <source>
        <strain evidence="8 9">DSM 45456</strain>
    </source>
</reference>
<feature type="compositionally biased region" description="Basic and acidic residues" evidence="5">
    <location>
        <begin position="25"/>
        <end position="41"/>
    </location>
</feature>
<dbReference type="GO" id="GO:0015074">
    <property type="term" value="P:DNA integration"/>
    <property type="evidence" value="ECO:0007669"/>
    <property type="project" value="InterPro"/>
</dbReference>
<dbReference type="GO" id="GO:0003677">
    <property type="term" value="F:DNA binding"/>
    <property type="evidence" value="ECO:0007669"/>
    <property type="project" value="UniProtKB-UniRule"/>
</dbReference>
<comment type="similarity">
    <text evidence="1">Belongs to the 'phage' integrase family.</text>
</comment>
<evidence type="ECO:0000256" key="5">
    <source>
        <dbReference type="SAM" id="MobiDB-lite"/>
    </source>
</evidence>
<accession>A0A543JKA6</accession>
<dbReference type="PANTHER" id="PTHR30349:SF64">
    <property type="entry name" value="PROPHAGE INTEGRASE INTD-RELATED"/>
    <property type="match status" value="1"/>
</dbReference>
<dbReference type="InterPro" id="IPR010998">
    <property type="entry name" value="Integrase_recombinase_N"/>
</dbReference>
<keyword evidence="2 4" id="KW-0238">DNA-binding</keyword>
<keyword evidence="3" id="KW-0233">DNA recombination</keyword>
<dbReference type="InterPro" id="IPR050090">
    <property type="entry name" value="Tyrosine_recombinase_XerCD"/>
</dbReference>
<keyword evidence="9" id="KW-1185">Reference proteome</keyword>
<evidence type="ECO:0000256" key="1">
    <source>
        <dbReference type="ARBA" id="ARBA00008857"/>
    </source>
</evidence>
<feature type="region of interest" description="Disordered" evidence="5">
    <location>
        <begin position="1"/>
        <end position="41"/>
    </location>
</feature>
<feature type="compositionally biased region" description="Basic and acidic residues" evidence="5">
    <location>
        <begin position="1"/>
        <end position="17"/>
    </location>
</feature>